<feature type="compositionally biased region" description="Acidic residues" evidence="1">
    <location>
        <begin position="117"/>
        <end position="127"/>
    </location>
</feature>
<accession>A0ABU6TIC5</accession>
<dbReference type="Proteomes" id="UP001341840">
    <property type="component" value="Unassembled WGS sequence"/>
</dbReference>
<organism evidence="3 4">
    <name type="scientific">Stylosanthes scabra</name>
    <dbReference type="NCBI Taxonomy" id="79078"/>
    <lineage>
        <taxon>Eukaryota</taxon>
        <taxon>Viridiplantae</taxon>
        <taxon>Streptophyta</taxon>
        <taxon>Embryophyta</taxon>
        <taxon>Tracheophyta</taxon>
        <taxon>Spermatophyta</taxon>
        <taxon>Magnoliopsida</taxon>
        <taxon>eudicotyledons</taxon>
        <taxon>Gunneridae</taxon>
        <taxon>Pentapetalae</taxon>
        <taxon>rosids</taxon>
        <taxon>fabids</taxon>
        <taxon>Fabales</taxon>
        <taxon>Fabaceae</taxon>
        <taxon>Papilionoideae</taxon>
        <taxon>50 kb inversion clade</taxon>
        <taxon>dalbergioids sensu lato</taxon>
        <taxon>Dalbergieae</taxon>
        <taxon>Pterocarpus clade</taxon>
        <taxon>Stylosanthes</taxon>
    </lineage>
</organism>
<feature type="compositionally biased region" description="Low complexity" evidence="1">
    <location>
        <begin position="164"/>
        <end position="183"/>
    </location>
</feature>
<gene>
    <name evidence="3" type="ORF">PIB30_053763</name>
</gene>
<reference evidence="3 4" key="1">
    <citation type="journal article" date="2023" name="Plants (Basel)">
        <title>Bridging the Gap: Combining Genomics and Transcriptomics Approaches to Understand Stylosanthes scabra, an Orphan Legume from the Brazilian Caatinga.</title>
        <authorList>
            <person name="Ferreira-Neto J.R.C."/>
            <person name="da Silva M.D."/>
            <person name="Binneck E."/>
            <person name="de Melo N.F."/>
            <person name="da Silva R.H."/>
            <person name="de Melo A.L.T.M."/>
            <person name="Pandolfi V."/>
            <person name="Bustamante F.O."/>
            <person name="Brasileiro-Vidal A.C."/>
            <person name="Benko-Iseppon A.M."/>
        </authorList>
    </citation>
    <scope>NUCLEOTIDE SEQUENCE [LARGE SCALE GENOMIC DNA]</scope>
    <source>
        <tissue evidence="3">Leaves</tissue>
    </source>
</reference>
<keyword evidence="4" id="KW-1185">Reference proteome</keyword>
<dbReference type="InterPro" id="IPR025312">
    <property type="entry name" value="DUF4216"/>
</dbReference>
<protein>
    <recommendedName>
        <fullName evidence="2">DUF4216 domain-containing protein</fullName>
    </recommendedName>
</protein>
<dbReference type="Pfam" id="PF13952">
    <property type="entry name" value="DUF4216"/>
    <property type="match status" value="1"/>
</dbReference>
<dbReference type="EMBL" id="JASCZI010091024">
    <property type="protein sequence ID" value="MED6148502.1"/>
    <property type="molecule type" value="Genomic_DNA"/>
</dbReference>
<feature type="region of interest" description="Disordered" evidence="1">
    <location>
        <begin position="56"/>
        <end position="75"/>
    </location>
</feature>
<evidence type="ECO:0000313" key="3">
    <source>
        <dbReference type="EMBL" id="MED6148502.1"/>
    </source>
</evidence>
<feature type="region of interest" description="Disordered" evidence="1">
    <location>
        <begin position="200"/>
        <end position="219"/>
    </location>
</feature>
<evidence type="ECO:0000313" key="4">
    <source>
        <dbReference type="Proteomes" id="UP001341840"/>
    </source>
</evidence>
<feature type="domain" description="DUF4216" evidence="2">
    <location>
        <begin position="4"/>
        <end position="47"/>
    </location>
</feature>
<sequence>MHKDYRIVEVNYARRYNTYDPFIVATNARQVYYMSYLGRDRNNWRVVVKCKPRGMVESHEEQTQEEPFQSHEETPARIVPNTDMPQVLASLAGEVEIINFPTSTPNRQSNNDYNIGTEEDTDDEDQDKSDSGSMMKDGGRGRGTASRGRGRPRKNTGVRINLEAASRPSTSTPTATTTTTATITPPFVAIGGLSAGLPQMVMIPTPSSRVQSSETDGAP</sequence>
<proteinExistence type="predicted"/>
<evidence type="ECO:0000256" key="1">
    <source>
        <dbReference type="SAM" id="MobiDB-lite"/>
    </source>
</evidence>
<evidence type="ECO:0000259" key="2">
    <source>
        <dbReference type="Pfam" id="PF13952"/>
    </source>
</evidence>
<comment type="caution">
    <text evidence="3">The sequence shown here is derived from an EMBL/GenBank/DDBJ whole genome shotgun (WGS) entry which is preliminary data.</text>
</comment>
<feature type="region of interest" description="Disordered" evidence="1">
    <location>
        <begin position="99"/>
        <end position="183"/>
    </location>
</feature>
<feature type="compositionally biased region" description="Polar residues" evidence="1">
    <location>
        <begin position="100"/>
        <end position="114"/>
    </location>
</feature>
<name>A0ABU6TIC5_9FABA</name>
<feature type="compositionally biased region" description="Polar residues" evidence="1">
    <location>
        <begin position="205"/>
        <end position="219"/>
    </location>
</feature>